<dbReference type="SUPFAM" id="SSF144232">
    <property type="entry name" value="HIT/MYND zinc finger-like"/>
    <property type="match status" value="1"/>
</dbReference>
<dbReference type="Gene3D" id="6.10.140.2220">
    <property type="match status" value="1"/>
</dbReference>
<feature type="non-terminal residue" evidence="1">
    <location>
        <position position="188"/>
    </location>
</feature>
<dbReference type="Proteomes" id="UP001497497">
    <property type="component" value="Unassembled WGS sequence"/>
</dbReference>
<evidence type="ECO:0000313" key="1">
    <source>
        <dbReference type="EMBL" id="CAL1527849.1"/>
    </source>
</evidence>
<comment type="caution">
    <text evidence="1">The sequence shown here is derived from an EMBL/GenBank/DDBJ whole genome shotgun (WGS) entry which is preliminary data.</text>
</comment>
<dbReference type="AlphaFoldDB" id="A0AAV2H4Y8"/>
<sequence>MFIKRQIDIAVKEEGFVICVHCNSVKPISKKTVCHSCCMIYCSQDCQRKNLLHHVNFCEILSVFHTVDEFITDQVPPEKLQKYGFPHLRFPKTNLLQALDEVHRSLDPVALLQIIGWYPHLSFPAVVVRDGIKNEARIIFDDAKTMANMTIKHKDKSAEMKMSPLDECLKPGNFILLTKVLWHHCKDG</sequence>
<gene>
    <name evidence="1" type="ORF">GSLYS_00002019001</name>
</gene>
<keyword evidence="2" id="KW-1185">Reference proteome</keyword>
<name>A0AAV2H4Y8_LYMST</name>
<proteinExistence type="predicted"/>
<accession>A0AAV2H4Y8</accession>
<evidence type="ECO:0008006" key="3">
    <source>
        <dbReference type="Google" id="ProtNLM"/>
    </source>
</evidence>
<organism evidence="1 2">
    <name type="scientific">Lymnaea stagnalis</name>
    <name type="common">Great pond snail</name>
    <name type="synonym">Helix stagnalis</name>
    <dbReference type="NCBI Taxonomy" id="6523"/>
    <lineage>
        <taxon>Eukaryota</taxon>
        <taxon>Metazoa</taxon>
        <taxon>Spiralia</taxon>
        <taxon>Lophotrochozoa</taxon>
        <taxon>Mollusca</taxon>
        <taxon>Gastropoda</taxon>
        <taxon>Heterobranchia</taxon>
        <taxon>Euthyneura</taxon>
        <taxon>Panpulmonata</taxon>
        <taxon>Hygrophila</taxon>
        <taxon>Lymnaeoidea</taxon>
        <taxon>Lymnaeidae</taxon>
        <taxon>Lymnaea</taxon>
    </lineage>
</organism>
<reference evidence="1 2" key="1">
    <citation type="submission" date="2024-04" db="EMBL/GenBank/DDBJ databases">
        <authorList>
            <consortium name="Genoscope - CEA"/>
            <person name="William W."/>
        </authorList>
    </citation>
    <scope>NUCLEOTIDE SEQUENCE [LARGE SCALE GENOMIC DNA]</scope>
</reference>
<evidence type="ECO:0000313" key="2">
    <source>
        <dbReference type="Proteomes" id="UP001497497"/>
    </source>
</evidence>
<protein>
    <recommendedName>
        <fullName evidence="3">MYND-type domain-containing protein</fullName>
    </recommendedName>
</protein>
<dbReference type="EMBL" id="CAXITT010000023">
    <property type="protein sequence ID" value="CAL1527849.1"/>
    <property type="molecule type" value="Genomic_DNA"/>
</dbReference>